<dbReference type="GO" id="GO:0055085">
    <property type="term" value="P:transmembrane transport"/>
    <property type="evidence" value="ECO:0000318"/>
    <property type="project" value="GO_Central"/>
</dbReference>
<feature type="transmembrane region" description="Helical" evidence="3">
    <location>
        <begin position="309"/>
        <end position="336"/>
    </location>
</feature>
<dbReference type="FunFam" id="1.20.1250.20:FF:000349">
    <property type="entry name" value="Major facilitator superfamily domain-containing 12a"/>
    <property type="match status" value="1"/>
</dbReference>
<proteinExistence type="inferred from homology"/>
<keyword evidence="3" id="KW-1133">Transmembrane helix</keyword>
<feature type="region of interest" description="Disordered" evidence="2">
    <location>
        <begin position="1"/>
        <end position="50"/>
    </location>
</feature>
<dbReference type="OrthoDB" id="1730117at2759"/>
<keyword evidence="3" id="KW-0812">Transmembrane</keyword>
<feature type="transmembrane region" description="Helical" evidence="3">
    <location>
        <begin position="434"/>
        <end position="459"/>
    </location>
</feature>
<evidence type="ECO:0000256" key="2">
    <source>
        <dbReference type="SAM" id="MobiDB-lite"/>
    </source>
</evidence>
<evidence type="ECO:0008006" key="6">
    <source>
        <dbReference type="Google" id="ProtNLM"/>
    </source>
</evidence>
<dbReference type="InterPro" id="IPR039672">
    <property type="entry name" value="MFS_2"/>
</dbReference>
<dbReference type="GO" id="GO:0015293">
    <property type="term" value="F:symporter activity"/>
    <property type="evidence" value="ECO:0007669"/>
    <property type="project" value="InterPro"/>
</dbReference>
<keyword evidence="3" id="KW-0472">Membrane</keyword>
<evidence type="ECO:0000256" key="1">
    <source>
        <dbReference type="ARBA" id="ARBA00008335"/>
    </source>
</evidence>
<feature type="transmembrane region" description="Helical" evidence="3">
    <location>
        <begin position="227"/>
        <end position="247"/>
    </location>
</feature>
<dbReference type="AlphaFoldDB" id="A0A2R6XE16"/>
<gene>
    <name evidence="4" type="ORF">MARPO_0020s0019</name>
</gene>
<feature type="transmembrane region" description="Helical" evidence="3">
    <location>
        <begin position="377"/>
        <end position="396"/>
    </location>
</feature>
<feature type="transmembrane region" description="Helical" evidence="3">
    <location>
        <begin position="148"/>
        <end position="167"/>
    </location>
</feature>
<protein>
    <recommendedName>
        <fullName evidence="6">Major facilitator superfamily (MFS) profile domain-containing protein</fullName>
    </recommendedName>
</protein>
<keyword evidence="5" id="KW-1185">Reference proteome</keyword>
<dbReference type="GO" id="GO:0005886">
    <property type="term" value="C:plasma membrane"/>
    <property type="evidence" value="ECO:0000318"/>
    <property type="project" value="GO_Central"/>
</dbReference>
<feature type="transmembrane region" description="Helical" evidence="3">
    <location>
        <begin position="348"/>
        <end position="365"/>
    </location>
</feature>
<dbReference type="SUPFAM" id="SSF103473">
    <property type="entry name" value="MFS general substrate transporter"/>
    <property type="match status" value="1"/>
</dbReference>
<evidence type="ECO:0000256" key="3">
    <source>
        <dbReference type="SAM" id="Phobius"/>
    </source>
</evidence>
<dbReference type="Proteomes" id="UP000244005">
    <property type="component" value="Unassembled WGS sequence"/>
</dbReference>
<feature type="transmembrane region" description="Helical" evidence="3">
    <location>
        <begin position="402"/>
        <end position="422"/>
    </location>
</feature>
<dbReference type="Gene3D" id="1.20.1250.20">
    <property type="entry name" value="MFS general substrate transporter like domains"/>
    <property type="match status" value="1"/>
</dbReference>
<evidence type="ECO:0000313" key="4">
    <source>
        <dbReference type="EMBL" id="PTQ44347.1"/>
    </source>
</evidence>
<dbReference type="InterPro" id="IPR036259">
    <property type="entry name" value="MFS_trans_sf"/>
</dbReference>
<dbReference type="Gramene" id="Mp4g22490.1">
    <property type="protein sequence ID" value="Mp4g22490.1.cds"/>
    <property type="gene ID" value="Mp4g22490"/>
</dbReference>
<feature type="compositionally biased region" description="Polar residues" evidence="2">
    <location>
        <begin position="22"/>
        <end position="32"/>
    </location>
</feature>
<accession>A0A2R6XE16</accession>
<comment type="similarity">
    <text evidence="1">Belongs to the major facilitator superfamily.</text>
</comment>
<reference evidence="5" key="1">
    <citation type="journal article" date="2017" name="Cell">
        <title>Insights into land plant evolution garnered from the Marchantia polymorpha genome.</title>
        <authorList>
            <person name="Bowman J.L."/>
            <person name="Kohchi T."/>
            <person name="Yamato K.T."/>
            <person name="Jenkins J."/>
            <person name="Shu S."/>
            <person name="Ishizaki K."/>
            <person name="Yamaoka S."/>
            <person name="Nishihama R."/>
            <person name="Nakamura Y."/>
            <person name="Berger F."/>
            <person name="Adam C."/>
            <person name="Aki S.S."/>
            <person name="Althoff F."/>
            <person name="Araki T."/>
            <person name="Arteaga-Vazquez M.A."/>
            <person name="Balasubrmanian S."/>
            <person name="Barry K."/>
            <person name="Bauer D."/>
            <person name="Boehm C.R."/>
            <person name="Briginshaw L."/>
            <person name="Caballero-Perez J."/>
            <person name="Catarino B."/>
            <person name="Chen F."/>
            <person name="Chiyoda S."/>
            <person name="Chovatia M."/>
            <person name="Davies K.M."/>
            <person name="Delmans M."/>
            <person name="Demura T."/>
            <person name="Dierschke T."/>
            <person name="Dolan L."/>
            <person name="Dorantes-Acosta A.E."/>
            <person name="Eklund D.M."/>
            <person name="Florent S.N."/>
            <person name="Flores-Sandoval E."/>
            <person name="Fujiyama A."/>
            <person name="Fukuzawa H."/>
            <person name="Galik B."/>
            <person name="Grimanelli D."/>
            <person name="Grimwood J."/>
            <person name="Grossniklaus U."/>
            <person name="Hamada T."/>
            <person name="Haseloff J."/>
            <person name="Hetherington A.J."/>
            <person name="Higo A."/>
            <person name="Hirakawa Y."/>
            <person name="Hundley H.N."/>
            <person name="Ikeda Y."/>
            <person name="Inoue K."/>
            <person name="Inoue S.I."/>
            <person name="Ishida S."/>
            <person name="Jia Q."/>
            <person name="Kakita M."/>
            <person name="Kanazawa T."/>
            <person name="Kawai Y."/>
            <person name="Kawashima T."/>
            <person name="Kennedy M."/>
            <person name="Kinose K."/>
            <person name="Kinoshita T."/>
            <person name="Kohara Y."/>
            <person name="Koide E."/>
            <person name="Komatsu K."/>
            <person name="Kopischke S."/>
            <person name="Kubo M."/>
            <person name="Kyozuka J."/>
            <person name="Lagercrantz U."/>
            <person name="Lin S.S."/>
            <person name="Lindquist E."/>
            <person name="Lipzen A.M."/>
            <person name="Lu C.W."/>
            <person name="De Luna E."/>
            <person name="Martienssen R.A."/>
            <person name="Minamino N."/>
            <person name="Mizutani M."/>
            <person name="Mizutani M."/>
            <person name="Mochizuki N."/>
            <person name="Monte I."/>
            <person name="Mosher R."/>
            <person name="Nagasaki H."/>
            <person name="Nakagami H."/>
            <person name="Naramoto S."/>
            <person name="Nishitani K."/>
            <person name="Ohtani M."/>
            <person name="Okamoto T."/>
            <person name="Okumura M."/>
            <person name="Phillips J."/>
            <person name="Pollak B."/>
            <person name="Reinders A."/>
            <person name="Rovekamp M."/>
            <person name="Sano R."/>
            <person name="Sawa S."/>
            <person name="Schmid M.W."/>
            <person name="Shirakawa M."/>
            <person name="Solano R."/>
            <person name="Spunde A."/>
            <person name="Suetsugu N."/>
            <person name="Sugano S."/>
            <person name="Sugiyama A."/>
            <person name="Sun R."/>
            <person name="Suzuki Y."/>
            <person name="Takenaka M."/>
            <person name="Takezawa D."/>
            <person name="Tomogane H."/>
            <person name="Tsuzuki M."/>
            <person name="Ueda T."/>
            <person name="Umeda M."/>
            <person name="Ward J.M."/>
            <person name="Watanabe Y."/>
            <person name="Yazaki K."/>
            <person name="Yokoyama R."/>
            <person name="Yoshitake Y."/>
            <person name="Yotsui I."/>
            <person name="Zachgo S."/>
            <person name="Schmutz J."/>
        </authorList>
    </citation>
    <scope>NUCLEOTIDE SEQUENCE [LARGE SCALE GENOMIC DNA]</scope>
    <source>
        <strain evidence="5">Tak-1</strain>
    </source>
</reference>
<dbReference type="OMA" id="TIVKPLC"/>
<dbReference type="PANTHER" id="PTHR11328:SF28">
    <property type="entry name" value="MAJOR FACILITATOR SUPERFAMILY DOMAIN-CONTAINING PROTEIN 12"/>
    <property type="match status" value="1"/>
</dbReference>
<feature type="region of interest" description="Disordered" evidence="2">
    <location>
        <begin position="526"/>
        <end position="556"/>
    </location>
</feature>
<dbReference type="Pfam" id="PF13347">
    <property type="entry name" value="MFS_2"/>
    <property type="match status" value="1"/>
</dbReference>
<dbReference type="PANTHER" id="PTHR11328">
    <property type="entry name" value="MAJOR FACILITATOR SUPERFAMILY DOMAIN-CONTAINING PROTEIN"/>
    <property type="match status" value="1"/>
</dbReference>
<sequence>MDVQEPMATSAAVAGAGCTESGPGNSGSIPSTRDSETPKSRQAIAGAPSSNDCTEVQIEAATTAEMKLSLYGPTGLLLPRRSILSYGTGHMLNDLTAACWFTYLLIFLTDVGLSPQQAATVMLSGQVADGIATIFVGQLIDKFGHFKVWHAGGSILVALSFSSVFGGCYACELLGTTSFSAITIGYSTFAAIFNLGWAATQVSHMSLVNCITANATSRVSLNSCRNAFSMVANLCLYAIAYVVFWMFPGTSAEGVHKQFRWIAWISIFTGSCFVIVFLFGVKEPRLYHHHSPAKSTFAKTTVSTWFKKILYYQVAVVYTLTRLTTNVSQALLSFYLIDDLMMGESSKAVIPALIYICSFLTSIVLQELHWTGHRLKGVYAGGACLWIFSGAALYLLPIDFKSSIYGLAGIIGLGNALMLVTATSMQGVLVGHDLSGVAFVYGSLSFLDKLTCGIALYLIEGLNDETRSCRRNGSDLTISCSGSTIRTALGLVPSACALVAALVTVSMNLTDTDADTSVLSKPLLDESATGQDQGETSALRLNGHSSEAEGRSKARSILPFRGRRGRNYELVSGSDETDEGDIEKNKREEDQGFSIWKLLEMSMVGRWGSIRRPMTWLE</sequence>
<name>A0A2R6XE16_MARPO</name>
<dbReference type="EMBL" id="KZ772692">
    <property type="protein sequence ID" value="PTQ44347.1"/>
    <property type="molecule type" value="Genomic_DNA"/>
</dbReference>
<feature type="transmembrane region" description="Helical" evidence="3">
    <location>
        <begin position="179"/>
        <end position="199"/>
    </location>
</feature>
<dbReference type="GO" id="GO:0008643">
    <property type="term" value="P:carbohydrate transport"/>
    <property type="evidence" value="ECO:0007669"/>
    <property type="project" value="InterPro"/>
</dbReference>
<organism evidence="4 5">
    <name type="scientific">Marchantia polymorpha</name>
    <name type="common">Common liverwort</name>
    <name type="synonym">Marchantia aquatica</name>
    <dbReference type="NCBI Taxonomy" id="3197"/>
    <lineage>
        <taxon>Eukaryota</taxon>
        <taxon>Viridiplantae</taxon>
        <taxon>Streptophyta</taxon>
        <taxon>Embryophyta</taxon>
        <taxon>Marchantiophyta</taxon>
        <taxon>Marchantiopsida</taxon>
        <taxon>Marchantiidae</taxon>
        <taxon>Marchantiales</taxon>
        <taxon>Marchantiaceae</taxon>
        <taxon>Marchantia</taxon>
    </lineage>
</organism>
<feature type="transmembrane region" description="Helical" evidence="3">
    <location>
        <begin position="259"/>
        <end position="281"/>
    </location>
</feature>
<evidence type="ECO:0000313" key="5">
    <source>
        <dbReference type="Proteomes" id="UP000244005"/>
    </source>
</evidence>